<organism evidence="1 2">
    <name type="scientific">Quercus suber</name>
    <name type="common">Cork oak</name>
    <dbReference type="NCBI Taxonomy" id="58331"/>
    <lineage>
        <taxon>Eukaryota</taxon>
        <taxon>Viridiplantae</taxon>
        <taxon>Streptophyta</taxon>
        <taxon>Embryophyta</taxon>
        <taxon>Tracheophyta</taxon>
        <taxon>Spermatophyta</taxon>
        <taxon>Magnoliopsida</taxon>
        <taxon>eudicotyledons</taxon>
        <taxon>Gunneridae</taxon>
        <taxon>Pentapetalae</taxon>
        <taxon>rosids</taxon>
        <taxon>fabids</taxon>
        <taxon>Fagales</taxon>
        <taxon>Fagaceae</taxon>
        <taxon>Quercus</taxon>
    </lineage>
</organism>
<name>A0AAW0KJR1_QUESU</name>
<evidence type="ECO:0000313" key="1">
    <source>
        <dbReference type="EMBL" id="KAK7838883.1"/>
    </source>
</evidence>
<dbReference type="InterPro" id="IPR027417">
    <property type="entry name" value="P-loop_NTPase"/>
</dbReference>
<dbReference type="EMBL" id="PKMF04000296">
    <property type="protein sequence ID" value="KAK7838883.1"/>
    <property type="molecule type" value="Genomic_DNA"/>
</dbReference>
<reference evidence="1 2" key="1">
    <citation type="journal article" date="2018" name="Sci. Data">
        <title>The draft genome sequence of cork oak.</title>
        <authorList>
            <person name="Ramos A.M."/>
            <person name="Usie A."/>
            <person name="Barbosa P."/>
            <person name="Barros P.M."/>
            <person name="Capote T."/>
            <person name="Chaves I."/>
            <person name="Simoes F."/>
            <person name="Abreu I."/>
            <person name="Carrasquinho I."/>
            <person name="Faro C."/>
            <person name="Guimaraes J.B."/>
            <person name="Mendonca D."/>
            <person name="Nobrega F."/>
            <person name="Rodrigues L."/>
            <person name="Saibo N.J.M."/>
            <person name="Varela M.C."/>
            <person name="Egas C."/>
            <person name="Matos J."/>
            <person name="Miguel C.M."/>
            <person name="Oliveira M.M."/>
            <person name="Ricardo C.P."/>
            <person name="Goncalves S."/>
        </authorList>
    </citation>
    <scope>NUCLEOTIDE SEQUENCE [LARGE SCALE GENOMIC DNA]</scope>
    <source>
        <strain evidence="2">cv. HL8</strain>
    </source>
</reference>
<proteinExistence type="predicted"/>
<accession>A0AAW0KJR1</accession>
<comment type="caution">
    <text evidence="1">The sequence shown here is derived from an EMBL/GenBank/DDBJ whole genome shotgun (WGS) entry which is preliminary data.</text>
</comment>
<protein>
    <submittedName>
        <fullName evidence="1">Cytosolic sulfotransferase 13</fullName>
    </submittedName>
</protein>
<evidence type="ECO:0000313" key="2">
    <source>
        <dbReference type="Proteomes" id="UP000237347"/>
    </source>
</evidence>
<sequence>MRKKTIGLIQKPISKYKEIIATLSRSNRRNWKVNLYQYEGFWFPLRPLEGLLLAQDHFKLQPNDVILSSLPKSGTT</sequence>
<dbReference type="Gene3D" id="3.40.50.300">
    <property type="entry name" value="P-loop containing nucleotide triphosphate hydrolases"/>
    <property type="match status" value="1"/>
</dbReference>
<dbReference type="Proteomes" id="UP000237347">
    <property type="component" value="Unassembled WGS sequence"/>
</dbReference>
<dbReference type="SUPFAM" id="SSF52540">
    <property type="entry name" value="P-loop containing nucleoside triphosphate hydrolases"/>
    <property type="match status" value="1"/>
</dbReference>
<dbReference type="AlphaFoldDB" id="A0AAW0KJR1"/>
<gene>
    <name evidence="1" type="primary">SOT13_1</name>
    <name evidence="1" type="ORF">CFP56_018999</name>
</gene>
<keyword evidence="2" id="KW-1185">Reference proteome</keyword>